<evidence type="ECO:0008006" key="3">
    <source>
        <dbReference type="Google" id="ProtNLM"/>
    </source>
</evidence>
<accession>A0A1H0L2H7</accession>
<dbReference type="Proteomes" id="UP000198778">
    <property type="component" value="Unassembled WGS sequence"/>
</dbReference>
<dbReference type="OrthoDB" id="5507947at2"/>
<proteinExistence type="predicted"/>
<sequence length="165" mass="19684">MLQEHAKLLALLKETEEIVGRKKLQKMVYIAKRLGQPFREKYQFHMFGPYSEELTLQIEEMCQADFVEELREKKAGYYQYRYSLSSKGEQFLAAVFPEKKMLDKELLRALNEKSSKFLELVSTILYFDALTKEEVKTKVFKLKAKQNYTEEDIEEAYTFLEKLRH</sequence>
<dbReference type="AlphaFoldDB" id="A0A1H0L2H7"/>
<reference evidence="2" key="1">
    <citation type="submission" date="2016-10" db="EMBL/GenBank/DDBJ databases">
        <authorList>
            <person name="Varghese N."/>
            <person name="Submissions S."/>
        </authorList>
    </citation>
    <scope>NUCLEOTIDE SEQUENCE [LARGE SCALE GENOMIC DNA]</scope>
    <source>
        <strain evidence="2">CGMCC 1.10369</strain>
    </source>
</reference>
<dbReference type="EMBL" id="FNIL01000023">
    <property type="protein sequence ID" value="SDO62233.1"/>
    <property type="molecule type" value="Genomic_DNA"/>
</dbReference>
<evidence type="ECO:0000313" key="2">
    <source>
        <dbReference type="Proteomes" id="UP000198778"/>
    </source>
</evidence>
<dbReference type="STRING" id="745820.SAMN04488053_1239"/>
<organism evidence="1 2">
    <name type="scientific">Alkalicoccus daliensis</name>
    <dbReference type="NCBI Taxonomy" id="745820"/>
    <lineage>
        <taxon>Bacteria</taxon>
        <taxon>Bacillati</taxon>
        <taxon>Bacillota</taxon>
        <taxon>Bacilli</taxon>
        <taxon>Bacillales</taxon>
        <taxon>Bacillaceae</taxon>
        <taxon>Alkalicoccus</taxon>
    </lineage>
</organism>
<dbReference type="RefSeq" id="WP_090844734.1">
    <property type="nucleotide sequence ID" value="NZ_FNIL01000023.1"/>
</dbReference>
<gene>
    <name evidence="1" type="ORF">SAMN04488053_1239</name>
</gene>
<name>A0A1H0L2H7_9BACI</name>
<keyword evidence="2" id="KW-1185">Reference proteome</keyword>
<protein>
    <recommendedName>
        <fullName evidence="3">YwgA family protein</fullName>
    </recommendedName>
</protein>
<evidence type="ECO:0000313" key="1">
    <source>
        <dbReference type="EMBL" id="SDO62233.1"/>
    </source>
</evidence>